<keyword evidence="3" id="KW-1185">Reference proteome</keyword>
<dbReference type="Pfam" id="PF06013">
    <property type="entry name" value="WXG100"/>
    <property type="match status" value="1"/>
</dbReference>
<name>A0ABN2QJE4_9ACTN</name>
<dbReference type="Gene3D" id="1.10.287.1060">
    <property type="entry name" value="ESAT-6-like"/>
    <property type="match status" value="1"/>
</dbReference>
<evidence type="ECO:0000313" key="3">
    <source>
        <dbReference type="Proteomes" id="UP001500571"/>
    </source>
</evidence>
<proteinExistence type="inferred from homology"/>
<dbReference type="SUPFAM" id="SSF140453">
    <property type="entry name" value="EsxAB dimer-like"/>
    <property type="match status" value="1"/>
</dbReference>
<dbReference type="EMBL" id="BAAAPB010000001">
    <property type="protein sequence ID" value="GAA1953017.1"/>
    <property type="molecule type" value="Genomic_DNA"/>
</dbReference>
<dbReference type="RefSeq" id="WP_344043081.1">
    <property type="nucleotide sequence ID" value="NZ_BAAAPB010000001.1"/>
</dbReference>
<sequence>MSDIITVDHAALQQAAADLARAVTASEERIERLAAELGPLDVEWYGSAQHAYLEARTVWESAQHEMRLLLARLGTAVGVAQEAYRSADVAGARAFR</sequence>
<protein>
    <recommendedName>
        <fullName evidence="1">ESAT-6-like protein</fullName>
    </recommendedName>
</protein>
<evidence type="ECO:0000256" key="1">
    <source>
        <dbReference type="RuleBase" id="RU362001"/>
    </source>
</evidence>
<dbReference type="Proteomes" id="UP001500571">
    <property type="component" value="Unassembled WGS sequence"/>
</dbReference>
<evidence type="ECO:0000313" key="2">
    <source>
        <dbReference type="EMBL" id="GAA1953017.1"/>
    </source>
</evidence>
<organism evidence="2 3">
    <name type="scientific">Nocardioides panacihumi</name>
    <dbReference type="NCBI Taxonomy" id="400774"/>
    <lineage>
        <taxon>Bacteria</taxon>
        <taxon>Bacillati</taxon>
        <taxon>Actinomycetota</taxon>
        <taxon>Actinomycetes</taxon>
        <taxon>Propionibacteriales</taxon>
        <taxon>Nocardioidaceae</taxon>
        <taxon>Nocardioides</taxon>
    </lineage>
</organism>
<dbReference type="NCBIfam" id="TIGR03930">
    <property type="entry name" value="WXG100_ESAT6"/>
    <property type="match status" value="1"/>
</dbReference>
<accession>A0ABN2QJE4</accession>
<comment type="caution">
    <text evidence="2">The sequence shown here is derived from an EMBL/GenBank/DDBJ whole genome shotgun (WGS) entry which is preliminary data.</text>
</comment>
<reference evidence="2 3" key="1">
    <citation type="journal article" date="2019" name="Int. J. Syst. Evol. Microbiol.">
        <title>The Global Catalogue of Microorganisms (GCM) 10K type strain sequencing project: providing services to taxonomists for standard genome sequencing and annotation.</title>
        <authorList>
            <consortium name="The Broad Institute Genomics Platform"/>
            <consortium name="The Broad Institute Genome Sequencing Center for Infectious Disease"/>
            <person name="Wu L."/>
            <person name="Ma J."/>
        </authorList>
    </citation>
    <scope>NUCLEOTIDE SEQUENCE [LARGE SCALE GENOMIC DNA]</scope>
    <source>
        <strain evidence="2 3">JCM 15309</strain>
    </source>
</reference>
<gene>
    <name evidence="2" type="ORF">GCM10009798_10260</name>
</gene>
<dbReference type="InterPro" id="IPR010310">
    <property type="entry name" value="T7SS_ESAT-6-like"/>
</dbReference>
<dbReference type="InterPro" id="IPR036689">
    <property type="entry name" value="ESAT-6-like_sf"/>
</dbReference>
<comment type="similarity">
    <text evidence="1">Belongs to the WXG100 family.</text>
</comment>